<dbReference type="AlphaFoldDB" id="A0A518HSW7"/>
<proteinExistence type="predicted"/>
<accession>A0A518HSW7</accession>
<reference evidence="2 3" key="1">
    <citation type="submission" date="2019-03" db="EMBL/GenBank/DDBJ databases">
        <title>Deep-cultivation of Planctomycetes and their phenomic and genomic characterization uncovers novel biology.</title>
        <authorList>
            <person name="Wiegand S."/>
            <person name="Jogler M."/>
            <person name="Boedeker C."/>
            <person name="Pinto D."/>
            <person name="Vollmers J."/>
            <person name="Rivas-Marin E."/>
            <person name="Kohn T."/>
            <person name="Peeters S.H."/>
            <person name="Heuer A."/>
            <person name="Rast P."/>
            <person name="Oberbeckmann S."/>
            <person name="Bunk B."/>
            <person name="Jeske O."/>
            <person name="Meyerdierks A."/>
            <person name="Storesund J.E."/>
            <person name="Kallscheuer N."/>
            <person name="Luecker S."/>
            <person name="Lage O.M."/>
            <person name="Pohl T."/>
            <person name="Merkel B.J."/>
            <person name="Hornburger P."/>
            <person name="Mueller R.-W."/>
            <person name="Bruemmer F."/>
            <person name="Labrenz M."/>
            <person name="Spormann A.M."/>
            <person name="Op den Camp H."/>
            <person name="Overmann J."/>
            <person name="Amann R."/>
            <person name="Jetten M.S.M."/>
            <person name="Mascher T."/>
            <person name="Medema M.H."/>
            <person name="Devos D.P."/>
            <person name="Kaster A.-K."/>
            <person name="Ovreas L."/>
            <person name="Rohde M."/>
            <person name="Galperin M.Y."/>
            <person name="Jogler C."/>
        </authorList>
    </citation>
    <scope>NUCLEOTIDE SEQUENCE [LARGE SCALE GENOMIC DNA]</scope>
    <source>
        <strain evidence="2 3">Enr13</strain>
    </source>
</reference>
<evidence type="ECO:0000256" key="1">
    <source>
        <dbReference type="SAM" id="MobiDB-lite"/>
    </source>
</evidence>
<dbReference type="KEGG" id="snep:Enr13x_38090"/>
<keyword evidence="3" id="KW-1185">Reference proteome</keyword>
<feature type="region of interest" description="Disordered" evidence="1">
    <location>
        <begin position="1"/>
        <end position="37"/>
    </location>
</feature>
<sequence length="65" mass="7525">MQSRRRTECGNSQVEDTKATNELDSLTKEERAQLSDESIQKAHLEAYMEQMRRRNCPGCGETETF</sequence>
<dbReference type="Proteomes" id="UP000319004">
    <property type="component" value="Chromosome"/>
</dbReference>
<gene>
    <name evidence="2" type="ORF">Enr13x_38090</name>
</gene>
<protein>
    <submittedName>
        <fullName evidence="2">Uncharacterized protein</fullName>
    </submittedName>
</protein>
<organism evidence="2 3">
    <name type="scientific">Stieleria neptunia</name>
    <dbReference type="NCBI Taxonomy" id="2527979"/>
    <lineage>
        <taxon>Bacteria</taxon>
        <taxon>Pseudomonadati</taxon>
        <taxon>Planctomycetota</taxon>
        <taxon>Planctomycetia</taxon>
        <taxon>Pirellulales</taxon>
        <taxon>Pirellulaceae</taxon>
        <taxon>Stieleria</taxon>
    </lineage>
</organism>
<feature type="compositionally biased region" description="Basic and acidic residues" evidence="1">
    <location>
        <begin position="15"/>
        <end position="37"/>
    </location>
</feature>
<name>A0A518HSW7_9BACT</name>
<evidence type="ECO:0000313" key="2">
    <source>
        <dbReference type="EMBL" id="QDV43949.1"/>
    </source>
</evidence>
<dbReference type="EMBL" id="CP037423">
    <property type="protein sequence ID" value="QDV43949.1"/>
    <property type="molecule type" value="Genomic_DNA"/>
</dbReference>
<evidence type="ECO:0000313" key="3">
    <source>
        <dbReference type="Proteomes" id="UP000319004"/>
    </source>
</evidence>